<dbReference type="Gene3D" id="1.20.1260.100">
    <property type="entry name" value="TspO/MBR protein"/>
    <property type="match status" value="1"/>
</dbReference>
<evidence type="ECO:0000256" key="1">
    <source>
        <dbReference type="ARBA" id="ARBA00004141"/>
    </source>
</evidence>
<feature type="transmembrane region" description="Helical" evidence="6">
    <location>
        <begin position="12"/>
        <end position="33"/>
    </location>
</feature>
<keyword evidence="8" id="KW-1185">Reference proteome</keyword>
<feature type="transmembrane region" description="Helical" evidence="6">
    <location>
        <begin position="118"/>
        <end position="138"/>
    </location>
</feature>
<accession>A0ABQ0ZSP2</accession>
<protein>
    <submittedName>
        <fullName evidence="7">Translocator protein homolog</fullName>
    </submittedName>
</protein>
<dbReference type="Proteomes" id="UP000465220">
    <property type="component" value="Unassembled WGS sequence"/>
</dbReference>
<dbReference type="PANTHER" id="PTHR10057">
    <property type="entry name" value="PERIPHERAL-TYPE BENZODIAZEPINE RECEPTOR"/>
    <property type="match status" value="1"/>
</dbReference>
<reference evidence="7 8" key="1">
    <citation type="submission" date="2020-01" db="EMBL/GenBank/DDBJ databases">
        <title>Draft genome sequence of Aspergillus lentulus IFM 60648.</title>
        <authorList>
            <person name="Takahashi H."/>
            <person name="Yaguchi T."/>
        </authorList>
    </citation>
    <scope>NUCLEOTIDE SEQUENCE [LARGE SCALE GENOMIC DNA]</scope>
    <source>
        <strain evidence="7 8">IFM 60648</strain>
    </source>
</reference>
<evidence type="ECO:0000313" key="7">
    <source>
        <dbReference type="EMBL" id="GFF63116.1"/>
    </source>
</evidence>
<gene>
    <name evidence="7" type="ORF">IFM60648_00823</name>
</gene>
<comment type="similarity">
    <text evidence="2">Belongs to the TspO/BZRP family.</text>
</comment>
<evidence type="ECO:0000256" key="5">
    <source>
        <dbReference type="ARBA" id="ARBA00023136"/>
    </source>
</evidence>
<dbReference type="PANTHER" id="PTHR10057:SF0">
    <property type="entry name" value="TRANSLOCATOR PROTEIN"/>
    <property type="match status" value="1"/>
</dbReference>
<comment type="caution">
    <text evidence="7">The sequence shown here is derived from an EMBL/GenBank/DDBJ whole genome shotgun (WGS) entry which is preliminary data.</text>
</comment>
<organism evidence="7 8">
    <name type="scientific">Aspergillus lentulus</name>
    <dbReference type="NCBI Taxonomy" id="293939"/>
    <lineage>
        <taxon>Eukaryota</taxon>
        <taxon>Fungi</taxon>
        <taxon>Dikarya</taxon>
        <taxon>Ascomycota</taxon>
        <taxon>Pezizomycotina</taxon>
        <taxon>Eurotiomycetes</taxon>
        <taxon>Eurotiomycetidae</taxon>
        <taxon>Eurotiales</taxon>
        <taxon>Aspergillaceae</taxon>
        <taxon>Aspergillus</taxon>
        <taxon>Aspergillus subgen. Fumigati</taxon>
    </lineage>
</organism>
<evidence type="ECO:0000256" key="4">
    <source>
        <dbReference type="ARBA" id="ARBA00022989"/>
    </source>
</evidence>
<keyword evidence="3 6" id="KW-0812">Transmembrane</keyword>
<feature type="transmembrane region" description="Helical" evidence="6">
    <location>
        <begin position="144"/>
        <end position="169"/>
    </location>
</feature>
<dbReference type="CDD" id="cd15904">
    <property type="entry name" value="TSPO_MBR"/>
    <property type="match status" value="1"/>
</dbReference>
<evidence type="ECO:0000313" key="8">
    <source>
        <dbReference type="Proteomes" id="UP000465220"/>
    </source>
</evidence>
<name>A0ABQ0ZSP2_ASPLE</name>
<dbReference type="Pfam" id="PF03073">
    <property type="entry name" value="TspO_MBR"/>
    <property type="match status" value="1"/>
</dbReference>
<dbReference type="PIRSF" id="PIRSF005859">
    <property type="entry name" value="PBR"/>
    <property type="match status" value="1"/>
</dbReference>
<proteinExistence type="inferred from homology"/>
<feature type="transmembrane region" description="Helical" evidence="6">
    <location>
        <begin position="54"/>
        <end position="73"/>
    </location>
</feature>
<evidence type="ECO:0000256" key="6">
    <source>
        <dbReference type="SAM" id="Phobius"/>
    </source>
</evidence>
<evidence type="ECO:0000256" key="3">
    <source>
        <dbReference type="ARBA" id="ARBA00022692"/>
    </source>
</evidence>
<evidence type="ECO:0000256" key="2">
    <source>
        <dbReference type="ARBA" id="ARBA00007524"/>
    </source>
</evidence>
<keyword evidence="5 6" id="KW-0472">Membrane</keyword>
<dbReference type="InterPro" id="IPR038330">
    <property type="entry name" value="TspO/MBR-related_sf"/>
</dbReference>
<dbReference type="EMBL" id="BLKI01000003">
    <property type="protein sequence ID" value="GFF63116.1"/>
    <property type="molecule type" value="Genomic_DNA"/>
</dbReference>
<feature type="transmembrane region" description="Helical" evidence="6">
    <location>
        <begin position="93"/>
        <end position="111"/>
    </location>
</feature>
<sequence length="179" mass="20105">MPWSFALPQELFTSPVLAVATPIGVGCLVGYLVNKIGHTKELYSRLRQPPLRPPAWVFGPVWTILYGMMGYAAHHATTSATHLTPATAVASSQTLYTTQLVLNCLWMPLFFGARKPGWALADMVVLGGTVGKLMAMWWDMDRAAFWMMLPYAGWLCFATYLNVSVGWLNKWDFDSRDRR</sequence>
<dbReference type="InterPro" id="IPR004307">
    <property type="entry name" value="TspO_MBR"/>
</dbReference>
<comment type="subcellular location">
    <subcellularLocation>
        <location evidence="1">Membrane</location>
        <topology evidence="1">Multi-pass membrane protein</topology>
    </subcellularLocation>
</comment>
<keyword evidence="4 6" id="KW-1133">Transmembrane helix</keyword>